<evidence type="ECO:0000313" key="2">
    <source>
        <dbReference type="Proteomes" id="UP001196413"/>
    </source>
</evidence>
<evidence type="ECO:0000313" key="1">
    <source>
        <dbReference type="EMBL" id="KAJ1364751.1"/>
    </source>
</evidence>
<dbReference type="EMBL" id="JAHQIW010005056">
    <property type="protein sequence ID" value="KAJ1364751.1"/>
    <property type="molecule type" value="Genomic_DNA"/>
</dbReference>
<comment type="caution">
    <text evidence="1">The sequence shown here is derived from an EMBL/GenBank/DDBJ whole genome shotgun (WGS) entry which is preliminary data.</text>
</comment>
<proteinExistence type="predicted"/>
<name>A0AAD5QXP3_PARTN</name>
<dbReference type="Proteomes" id="UP001196413">
    <property type="component" value="Unassembled WGS sequence"/>
</dbReference>
<sequence>MKEEVDRRRKPALAAFGPLKGATDQLTDPKLHANLFVSTVLQHFVMRRRRGLVLRLQPTITNDQRLRANHEQYYCKRLSRRALEDVF</sequence>
<dbReference type="AlphaFoldDB" id="A0AAD5QXP3"/>
<protein>
    <submittedName>
        <fullName evidence="1">Uncharacterized protein</fullName>
    </submittedName>
</protein>
<reference evidence="1" key="1">
    <citation type="submission" date="2021-06" db="EMBL/GenBank/DDBJ databases">
        <title>Parelaphostrongylus tenuis whole genome reference sequence.</title>
        <authorList>
            <person name="Garwood T.J."/>
            <person name="Larsen P.A."/>
            <person name="Fountain-Jones N.M."/>
            <person name="Garbe J.R."/>
            <person name="Macchietto M.G."/>
            <person name="Kania S.A."/>
            <person name="Gerhold R.W."/>
            <person name="Richards J.E."/>
            <person name="Wolf T.M."/>
        </authorList>
    </citation>
    <scope>NUCLEOTIDE SEQUENCE</scope>
    <source>
        <strain evidence="1">MNPRO001-30</strain>
        <tissue evidence="1">Meninges</tissue>
    </source>
</reference>
<keyword evidence="2" id="KW-1185">Reference proteome</keyword>
<accession>A0AAD5QXP3</accession>
<organism evidence="1 2">
    <name type="scientific">Parelaphostrongylus tenuis</name>
    <name type="common">Meningeal worm</name>
    <dbReference type="NCBI Taxonomy" id="148309"/>
    <lineage>
        <taxon>Eukaryota</taxon>
        <taxon>Metazoa</taxon>
        <taxon>Ecdysozoa</taxon>
        <taxon>Nematoda</taxon>
        <taxon>Chromadorea</taxon>
        <taxon>Rhabditida</taxon>
        <taxon>Rhabditina</taxon>
        <taxon>Rhabditomorpha</taxon>
        <taxon>Strongyloidea</taxon>
        <taxon>Metastrongylidae</taxon>
        <taxon>Parelaphostrongylus</taxon>
    </lineage>
</organism>
<gene>
    <name evidence="1" type="ORF">KIN20_024906</name>
</gene>